<evidence type="ECO:0000256" key="1">
    <source>
        <dbReference type="SAM" id="MobiDB-lite"/>
    </source>
</evidence>
<dbReference type="AlphaFoldDB" id="A0A6J4PTR1"/>
<protein>
    <submittedName>
        <fullName evidence="2">Sortase (Surface protein transpeptidase)</fullName>
    </submittedName>
</protein>
<evidence type="ECO:0000313" key="2">
    <source>
        <dbReference type="EMBL" id="CAA9425132.1"/>
    </source>
</evidence>
<feature type="compositionally biased region" description="Basic and acidic residues" evidence="1">
    <location>
        <begin position="80"/>
        <end position="97"/>
    </location>
</feature>
<feature type="region of interest" description="Disordered" evidence="1">
    <location>
        <begin position="186"/>
        <end position="222"/>
    </location>
</feature>
<feature type="compositionally biased region" description="Basic residues" evidence="1">
    <location>
        <begin position="98"/>
        <end position="118"/>
    </location>
</feature>
<accession>A0A6J4PTR1</accession>
<feature type="region of interest" description="Disordered" evidence="1">
    <location>
        <begin position="1"/>
        <end position="138"/>
    </location>
</feature>
<gene>
    <name evidence="2" type="ORF">AVDCRST_MAG01-01-2535</name>
</gene>
<dbReference type="EMBL" id="CADCUW010000344">
    <property type="protein sequence ID" value="CAA9425132.1"/>
    <property type="molecule type" value="Genomic_DNA"/>
</dbReference>
<name>A0A6J4PTR1_9ACTN</name>
<reference evidence="2" key="1">
    <citation type="submission" date="2020-02" db="EMBL/GenBank/DDBJ databases">
        <authorList>
            <person name="Meier V. D."/>
        </authorList>
    </citation>
    <scope>NUCLEOTIDE SEQUENCE</scope>
    <source>
        <strain evidence="2">AVDCRST_MAG01</strain>
    </source>
</reference>
<feature type="non-terminal residue" evidence="2">
    <location>
        <position position="222"/>
    </location>
</feature>
<sequence length="222" mass="25586">ATIPCGYAEIPGTKDHTLGTQPGHAPRRDRARCLLLSRGSSGQHRDQQRGPRRLQRATSGDHPAGQRGDERNGPRGQDPQADRPLDEPHRERRDPLHYGRRRGQAQGVRRHPPRRHRLPLAERGERLHRRPPPRLPQHRELANLLGHEQGRRGRRGLRHRRRRHGVHLQGLQGVYRRPLRHLRHHHRTRKKHPHPPDLHVAGLLPASDHPGRAHGHLRESGV</sequence>
<proteinExistence type="predicted"/>
<feature type="non-terminal residue" evidence="2">
    <location>
        <position position="1"/>
    </location>
</feature>
<organism evidence="2">
    <name type="scientific">uncultured Rubrobacteraceae bacterium</name>
    <dbReference type="NCBI Taxonomy" id="349277"/>
    <lineage>
        <taxon>Bacteria</taxon>
        <taxon>Bacillati</taxon>
        <taxon>Actinomycetota</taxon>
        <taxon>Rubrobacteria</taxon>
        <taxon>Rubrobacterales</taxon>
        <taxon>Rubrobacteraceae</taxon>
        <taxon>environmental samples</taxon>
    </lineage>
</organism>